<reference evidence="3" key="1">
    <citation type="submission" date="2019-12" db="EMBL/GenBank/DDBJ databases">
        <authorList>
            <person name="zhang j."/>
            <person name="sun C.M."/>
        </authorList>
    </citation>
    <scope>NUCLEOTIDE SEQUENCE</scope>
    <source>
        <strain evidence="3">NS-1</strain>
    </source>
</reference>
<proteinExistence type="predicted"/>
<name>A0A8A7KCB0_9FIRM</name>
<evidence type="ECO:0000313" key="3">
    <source>
        <dbReference type="EMBL" id="QTL99493.1"/>
    </source>
</evidence>
<organism evidence="3 4">
    <name type="scientific">Iocasia fonsfrigidae</name>
    <dbReference type="NCBI Taxonomy" id="2682810"/>
    <lineage>
        <taxon>Bacteria</taxon>
        <taxon>Bacillati</taxon>
        <taxon>Bacillota</taxon>
        <taxon>Clostridia</taxon>
        <taxon>Halanaerobiales</taxon>
        <taxon>Halanaerobiaceae</taxon>
        <taxon>Iocasia</taxon>
    </lineage>
</organism>
<keyword evidence="2" id="KW-0812">Transmembrane</keyword>
<dbReference type="Proteomes" id="UP000665020">
    <property type="component" value="Chromosome"/>
</dbReference>
<feature type="compositionally biased region" description="Basic and acidic residues" evidence="1">
    <location>
        <begin position="66"/>
        <end position="82"/>
    </location>
</feature>
<feature type="region of interest" description="Disordered" evidence="1">
    <location>
        <begin position="43"/>
        <end position="82"/>
    </location>
</feature>
<dbReference type="KEGG" id="ifn:GM661_16825"/>
<dbReference type="EMBL" id="CP046640">
    <property type="protein sequence ID" value="QTL99493.1"/>
    <property type="molecule type" value="Genomic_DNA"/>
</dbReference>
<gene>
    <name evidence="3" type="ORF">GM661_16825</name>
</gene>
<keyword evidence="2" id="KW-0472">Membrane</keyword>
<evidence type="ECO:0000256" key="1">
    <source>
        <dbReference type="SAM" id="MobiDB-lite"/>
    </source>
</evidence>
<evidence type="ECO:0000256" key="2">
    <source>
        <dbReference type="SAM" id="Phobius"/>
    </source>
</evidence>
<feature type="transmembrane region" description="Helical" evidence="2">
    <location>
        <begin position="15"/>
        <end position="35"/>
    </location>
</feature>
<protein>
    <submittedName>
        <fullName evidence="3">Uncharacterized protein</fullName>
    </submittedName>
</protein>
<accession>A0A8A7KCB0</accession>
<sequence length="82" mass="9424">MIFPFFDSQDSNYNAYNLFLILILLILSEDVLTMIKKLSKNAAEKETAGQKEKGEIKRGFNILPIQKKEEKSRPKTEDGDTE</sequence>
<keyword evidence="4" id="KW-1185">Reference proteome</keyword>
<feature type="compositionally biased region" description="Basic and acidic residues" evidence="1">
    <location>
        <begin position="43"/>
        <end position="58"/>
    </location>
</feature>
<keyword evidence="2" id="KW-1133">Transmembrane helix</keyword>
<dbReference type="AlphaFoldDB" id="A0A8A7KCB0"/>
<dbReference type="RefSeq" id="WP_125986393.1">
    <property type="nucleotide sequence ID" value="NZ_CP046640.1"/>
</dbReference>
<evidence type="ECO:0000313" key="4">
    <source>
        <dbReference type="Proteomes" id="UP000665020"/>
    </source>
</evidence>